<evidence type="ECO:0000256" key="5">
    <source>
        <dbReference type="SAM" id="SignalP"/>
    </source>
</evidence>
<dbReference type="SUPFAM" id="SSF49401">
    <property type="entry name" value="Bacterial adhesins"/>
    <property type="match status" value="1"/>
</dbReference>
<dbReference type="AlphaFoldDB" id="A0A7T4TC32"/>
<reference evidence="6 7" key="1">
    <citation type="submission" date="2020-12" db="EMBL/GenBank/DDBJ databases">
        <title>FDA dAtabase for Regulatory Grade micrObial Sequences (FDA-ARGOS): Supporting development and validation of Infectious Disease Dx tests.</title>
        <authorList>
            <person name="Nelson B."/>
            <person name="Plummer A."/>
            <person name="Tallon L."/>
            <person name="Sadzewicz L."/>
            <person name="Zhao X."/>
            <person name="Boylan J."/>
            <person name="Ott S."/>
            <person name="Bowen H."/>
            <person name="Vavikolanu K."/>
            <person name="Mehta A."/>
            <person name="Aluvathingal J."/>
            <person name="Nadendla S."/>
            <person name="Myers T."/>
            <person name="Yan Y."/>
            <person name="Sichtig H."/>
        </authorList>
    </citation>
    <scope>NUCLEOTIDE SEQUENCE [LARGE SCALE GENOMIC DNA]</scope>
    <source>
        <strain evidence="6 7">FDAARGOS_1049</strain>
    </source>
</reference>
<comment type="similarity">
    <text evidence="2">Belongs to the fimbrial protein family.</text>
</comment>
<feature type="signal peptide" evidence="5">
    <location>
        <begin position="1"/>
        <end position="25"/>
    </location>
</feature>
<keyword evidence="4" id="KW-0281">Fimbrium</keyword>
<evidence type="ECO:0000256" key="4">
    <source>
        <dbReference type="ARBA" id="ARBA00023263"/>
    </source>
</evidence>
<name>A0A7T4TC32_9BURK</name>
<sequence length="180" mass="17900">MKINRNAIIAAAVAMFAAVPMVSHAADGTITFNGSITDQTCNINATGGKDFAVTLPTVSSSQLAAPGLSAGRTPFSISLSGCSTATGNVHTFFESGSTTDPVTGYLALDAGGADNVKIRVLNGSDASPIKAGFADGTQGSKSVALVGGAATLPYFAEYVTTGVAGSGSANSSVMYSIAYE</sequence>
<dbReference type="EMBL" id="CP066076">
    <property type="protein sequence ID" value="QQC67832.1"/>
    <property type="molecule type" value="Genomic_DNA"/>
</dbReference>
<dbReference type="Pfam" id="PF16970">
    <property type="entry name" value="FimA"/>
    <property type="match status" value="1"/>
</dbReference>
<evidence type="ECO:0000313" key="6">
    <source>
        <dbReference type="EMBL" id="QQC67832.1"/>
    </source>
</evidence>
<evidence type="ECO:0000256" key="2">
    <source>
        <dbReference type="ARBA" id="ARBA00006671"/>
    </source>
</evidence>
<dbReference type="Proteomes" id="UP000595610">
    <property type="component" value="Chromosome 2"/>
</dbReference>
<proteinExistence type="inferred from homology"/>
<accession>A0A7T4TC32</accession>
<dbReference type="PANTHER" id="PTHR33420:SF3">
    <property type="entry name" value="FIMBRIAL SUBUNIT ELFA"/>
    <property type="match status" value="1"/>
</dbReference>
<dbReference type="Gene3D" id="2.60.40.1090">
    <property type="entry name" value="Fimbrial-type adhesion domain"/>
    <property type="match status" value="1"/>
</dbReference>
<dbReference type="InterPro" id="IPR039458">
    <property type="entry name" value="FimA-like"/>
</dbReference>
<keyword evidence="7" id="KW-1185">Reference proteome</keyword>
<evidence type="ECO:0000256" key="1">
    <source>
        <dbReference type="ARBA" id="ARBA00004561"/>
    </source>
</evidence>
<organism evidence="6 7">
    <name type="scientific">Paraburkholderia ginsengisoli</name>
    <dbReference type="NCBI Taxonomy" id="311231"/>
    <lineage>
        <taxon>Bacteria</taxon>
        <taxon>Pseudomonadati</taxon>
        <taxon>Pseudomonadota</taxon>
        <taxon>Betaproteobacteria</taxon>
        <taxon>Burkholderiales</taxon>
        <taxon>Burkholderiaceae</taxon>
        <taxon>Paraburkholderia</taxon>
    </lineage>
</organism>
<dbReference type="InterPro" id="IPR036937">
    <property type="entry name" value="Adhesion_dom_fimbrial_sf"/>
</dbReference>
<dbReference type="KEGG" id="pgis:I6I06_27800"/>
<protein>
    <submittedName>
        <fullName evidence="6">Type 1 fimbrial protein</fullName>
    </submittedName>
</protein>
<dbReference type="PANTHER" id="PTHR33420">
    <property type="entry name" value="FIMBRIAL SUBUNIT ELFA-RELATED"/>
    <property type="match status" value="1"/>
</dbReference>
<dbReference type="GO" id="GO:0009289">
    <property type="term" value="C:pilus"/>
    <property type="evidence" value="ECO:0007669"/>
    <property type="project" value="UniProtKB-SubCell"/>
</dbReference>
<dbReference type="InterPro" id="IPR050263">
    <property type="entry name" value="Bact_Fimbrial_Adh_Pro"/>
</dbReference>
<feature type="chain" id="PRO_5032342244" evidence="5">
    <location>
        <begin position="26"/>
        <end position="180"/>
    </location>
</feature>
<evidence type="ECO:0000256" key="3">
    <source>
        <dbReference type="ARBA" id="ARBA00022729"/>
    </source>
</evidence>
<comment type="subcellular location">
    <subcellularLocation>
        <location evidence="1">Fimbrium</location>
    </subcellularLocation>
</comment>
<evidence type="ECO:0000313" key="7">
    <source>
        <dbReference type="Proteomes" id="UP000595610"/>
    </source>
</evidence>
<dbReference type="GO" id="GO:0043709">
    <property type="term" value="P:cell adhesion involved in single-species biofilm formation"/>
    <property type="evidence" value="ECO:0007669"/>
    <property type="project" value="TreeGrafter"/>
</dbReference>
<keyword evidence="3 5" id="KW-0732">Signal</keyword>
<dbReference type="InterPro" id="IPR008966">
    <property type="entry name" value="Adhesion_dom_sf"/>
</dbReference>
<gene>
    <name evidence="6" type="ORF">I6I06_27800</name>
</gene>